<dbReference type="InterPro" id="IPR003609">
    <property type="entry name" value="Pan_app"/>
</dbReference>
<dbReference type="AlphaFoldDB" id="A0AAU9X673"/>
<reference evidence="2 3" key="1">
    <citation type="submission" date="2022-05" db="EMBL/GenBank/DDBJ databases">
        <authorList>
            <consortium name="Genoscope - CEA"/>
            <person name="William W."/>
        </authorList>
    </citation>
    <scope>NUCLEOTIDE SEQUENCE [LARGE SCALE GENOMIC DNA]</scope>
</reference>
<name>A0AAU9X673_9CNID</name>
<proteinExistence type="predicted"/>
<feature type="non-terminal residue" evidence="2">
    <location>
        <position position="259"/>
    </location>
</feature>
<feature type="domain" description="Apple" evidence="1">
    <location>
        <begin position="4"/>
        <end position="71"/>
    </location>
</feature>
<comment type="caution">
    <text evidence="2">The sequence shown here is derived from an EMBL/GenBank/DDBJ whole genome shotgun (WGS) entry which is preliminary data.</text>
</comment>
<dbReference type="Pfam" id="PF00024">
    <property type="entry name" value="PAN_1"/>
    <property type="match status" value="1"/>
</dbReference>
<dbReference type="Proteomes" id="UP001159428">
    <property type="component" value="Unassembled WGS sequence"/>
</dbReference>
<keyword evidence="3" id="KW-1185">Reference proteome</keyword>
<evidence type="ECO:0000313" key="3">
    <source>
        <dbReference type="Proteomes" id="UP001159428"/>
    </source>
</evidence>
<evidence type="ECO:0000259" key="1">
    <source>
        <dbReference type="Pfam" id="PF00024"/>
    </source>
</evidence>
<feature type="non-terminal residue" evidence="2">
    <location>
        <position position="1"/>
    </location>
</feature>
<organism evidence="2 3">
    <name type="scientific">Pocillopora meandrina</name>
    <dbReference type="NCBI Taxonomy" id="46732"/>
    <lineage>
        <taxon>Eukaryota</taxon>
        <taxon>Metazoa</taxon>
        <taxon>Cnidaria</taxon>
        <taxon>Anthozoa</taxon>
        <taxon>Hexacorallia</taxon>
        <taxon>Scleractinia</taxon>
        <taxon>Astrocoeniina</taxon>
        <taxon>Pocilloporidae</taxon>
        <taxon>Pocillopora</taxon>
    </lineage>
</organism>
<evidence type="ECO:0000313" key="2">
    <source>
        <dbReference type="EMBL" id="CAH3137753.1"/>
    </source>
</evidence>
<sequence>TDHALVGHVIQTNVVEDEFECQLKCMGNNSCKSINVHPGDSNGKRSCELNNKTRQMKPGHFKKKKGSTYYSSVQVGSGLSRFVDNFPILKQVLFTLNNDRWQTWRRKVHLSVFLIRSPAWMFLAGENKQLKAASVIQDTKENIVQHVSGGTVLERSILNVAKKKIQDFELRFHCHKEQHGRTFHVKTAANSSGEAVARFFAGDTDVFSKACGSFEKLKGDNSVLASRCAEWGMENGVYHVGKWGHEGHKELYMFSAFIK</sequence>
<protein>
    <recommendedName>
        <fullName evidence="1">Apple domain-containing protein</fullName>
    </recommendedName>
</protein>
<dbReference type="EMBL" id="CALNXJ010000031">
    <property type="protein sequence ID" value="CAH3137753.1"/>
    <property type="molecule type" value="Genomic_DNA"/>
</dbReference>
<gene>
    <name evidence="2" type="ORF">PMEA_00018286</name>
</gene>
<accession>A0AAU9X673</accession>